<gene>
    <name evidence="1" type="ORF">E2L00_01075</name>
</gene>
<dbReference type="EMBL" id="SOYS01000001">
    <property type="protein sequence ID" value="NIY46152.1"/>
    <property type="molecule type" value="Genomic_DNA"/>
</dbReference>
<dbReference type="RefSeq" id="WP_167605808.1">
    <property type="nucleotide sequence ID" value="NZ_SOYS01000001.1"/>
</dbReference>
<keyword evidence="2" id="KW-1185">Reference proteome</keyword>
<evidence type="ECO:0000313" key="2">
    <source>
        <dbReference type="Proteomes" id="UP000697927"/>
    </source>
</evidence>
<name>A0ABX0VG29_9ENTR</name>
<reference evidence="1 2" key="1">
    <citation type="journal article" date="2020" name="Microorganisms">
        <title>Polyphasic Characterisation of Cedecea colo sp. nov., a New Enteric Bacterium Isolated from the Koala Hindgut.</title>
        <authorList>
            <person name="Boath J.M."/>
            <person name="Dakhal S."/>
            <person name="Van T.T.H."/>
            <person name="Moore R.J."/>
            <person name="Dekiwadia C."/>
            <person name="Macreadie I.G."/>
        </authorList>
    </citation>
    <scope>NUCLEOTIDE SEQUENCE [LARGE SCALE GENOMIC DNA]</scope>
    <source>
        <strain evidence="1 2">ZA</strain>
    </source>
</reference>
<comment type="caution">
    <text evidence="1">The sequence shown here is derived from an EMBL/GenBank/DDBJ whole genome shotgun (WGS) entry which is preliminary data.</text>
</comment>
<proteinExistence type="predicted"/>
<sequence length="85" mass="9817">MSENKILAQVAASLKSIHNGVNTLNENVGIRAEEFRYRMYVEYPLKIELMVMEAALKTVLNKAKFEEEYRKILEEIESQTRAKPG</sequence>
<organism evidence="1 2">
    <name type="scientific">Cedecea colo</name>
    <dbReference type="NCBI Taxonomy" id="2552946"/>
    <lineage>
        <taxon>Bacteria</taxon>
        <taxon>Pseudomonadati</taxon>
        <taxon>Pseudomonadota</taxon>
        <taxon>Gammaproteobacteria</taxon>
        <taxon>Enterobacterales</taxon>
        <taxon>Enterobacteriaceae</taxon>
        <taxon>Cedecea</taxon>
    </lineage>
</organism>
<protein>
    <submittedName>
        <fullName evidence="1">Uncharacterized protein</fullName>
    </submittedName>
</protein>
<dbReference type="Proteomes" id="UP000697927">
    <property type="component" value="Unassembled WGS sequence"/>
</dbReference>
<accession>A0ABX0VG29</accession>
<evidence type="ECO:0000313" key="1">
    <source>
        <dbReference type="EMBL" id="NIY46152.1"/>
    </source>
</evidence>